<comment type="caution">
    <text evidence="2">The sequence shown here is derived from an EMBL/GenBank/DDBJ whole genome shotgun (WGS) entry which is preliminary data.</text>
</comment>
<dbReference type="InterPro" id="IPR050317">
    <property type="entry name" value="Plant_Fungal_Acyltransferase"/>
</dbReference>
<dbReference type="Proteomes" id="UP001610335">
    <property type="component" value="Unassembled WGS sequence"/>
</dbReference>
<reference evidence="2 3" key="1">
    <citation type="submission" date="2024-07" db="EMBL/GenBank/DDBJ databases">
        <title>Section-level genome sequencing and comparative genomics of Aspergillus sections Usti and Cavernicolus.</title>
        <authorList>
            <consortium name="Lawrence Berkeley National Laboratory"/>
            <person name="Nybo J.L."/>
            <person name="Vesth T.C."/>
            <person name="Theobald S."/>
            <person name="Frisvad J.C."/>
            <person name="Larsen T.O."/>
            <person name="Kjaerboelling I."/>
            <person name="Rothschild-Mancinelli K."/>
            <person name="Lyhne E.K."/>
            <person name="Kogle M.E."/>
            <person name="Barry K."/>
            <person name="Clum A."/>
            <person name="Na H."/>
            <person name="Ledsgaard L."/>
            <person name="Lin J."/>
            <person name="Lipzen A."/>
            <person name="Kuo A."/>
            <person name="Riley R."/>
            <person name="Mondo S."/>
            <person name="LaButti K."/>
            <person name="Haridas S."/>
            <person name="Pangalinan J."/>
            <person name="Salamov A.A."/>
            <person name="Simmons B.A."/>
            <person name="Magnuson J.K."/>
            <person name="Chen J."/>
            <person name="Drula E."/>
            <person name="Henrissat B."/>
            <person name="Wiebenga A."/>
            <person name="Lubbers R.J."/>
            <person name="Gomes A.C."/>
            <person name="Makela M.R."/>
            <person name="Stajich J."/>
            <person name="Grigoriev I.V."/>
            <person name="Mortensen U.H."/>
            <person name="De vries R.P."/>
            <person name="Baker S.E."/>
            <person name="Andersen M.R."/>
        </authorList>
    </citation>
    <scope>NUCLEOTIDE SEQUENCE [LARGE SCALE GENOMIC DNA]</scope>
    <source>
        <strain evidence="2 3">CBS 600.67</strain>
    </source>
</reference>
<proteinExistence type="predicted"/>
<dbReference type="InterPro" id="IPR023213">
    <property type="entry name" value="CAT-like_dom_sf"/>
</dbReference>
<keyword evidence="3" id="KW-1185">Reference proteome</keyword>
<sequence>MSFMHMVFDGSAAGTVLQALSECCQGSIQMPVTQAMSRSAVDLRNQVSTWVSKCQTRLDHPLELGPPAFDSNFSVEQWGAVESTLASASATHRVTFSPEKVAYLKTLCTKLLPQLHRQPFDPSSLLLSSNDIITVALGISINRILHPNQTDKGSPTHIFMVADLRRRITPPLPDTYLGNMIYPVCTPIHNGQQARNSDTRDKDNDTDLLHLTQLASQLCTKVTATINETLAYSCSAAVTDGEDWFKMEGKPADIVMTSWRHRKVFALEFRPGLGYIEDFESGFLIIPGACIMLPQRTRELQQPAVALVPWEVSVTLRRGDYEALVGDPLPSRILVDS</sequence>
<dbReference type="PANTHER" id="PTHR31642">
    <property type="entry name" value="TRICHOTHECENE 3-O-ACETYLTRANSFERASE"/>
    <property type="match status" value="1"/>
</dbReference>
<name>A0ABR4IKA0_9EURO</name>
<dbReference type="EMBL" id="JBFXLS010000021">
    <property type="protein sequence ID" value="KAL2828205.1"/>
    <property type="molecule type" value="Genomic_DNA"/>
</dbReference>
<organism evidence="2 3">
    <name type="scientific">Aspergillus cavernicola</name>
    <dbReference type="NCBI Taxonomy" id="176166"/>
    <lineage>
        <taxon>Eukaryota</taxon>
        <taxon>Fungi</taxon>
        <taxon>Dikarya</taxon>
        <taxon>Ascomycota</taxon>
        <taxon>Pezizomycotina</taxon>
        <taxon>Eurotiomycetes</taxon>
        <taxon>Eurotiomycetidae</taxon>
        <taxon>Eurotiales</taxon>
        <taxon>Aspergillaceae</taxon>
        <taxon>Aspergillus</taxon>
        <taxon>Aspergillus subgen. Nidulantes</taxon>
    </lineage>
</organism>
<protein>
    <recommendedName>
        <fullName evidence="4">Transferase family-domain-containing protein</fullName>
    </recommendedName>
</protein>
<evidence type="ECO:0000256" key="1">
    <source>
        <dbReference type="ARBA" id="ARBA00022679"/>
    </source>
</evidence>
<keyword evidence="1" id="KW-0808">Transferase</keyword>
<evidence type="ECO:0000313" key="3">
    <source>
        <dbReference type="Proteomes" id="UP001610335"/>
    </source>
</evidence>
<evidence type="ECO:0000313" key="2">
    <source>
        <dbReference type="EMBL" id="KAL2828205.1"/>
    </source>
</evidence>
<gene>
    <name evidence="2" type="ORF">BDW59DRAFT_51509</name>
</gene>
<evidence type="ECO:0008006" key="4">
    <source>
        <dbReference type="Google" id="ProtNLM"/>
    </source>
</evidence>
<dbReference type="PANTHER" id="PTHR31642:SF310">
    <property type="entry name" value="FATTY ALCOHOL:CAFFEOYL-COA ACYLTRANSFERASE"/>
    <property type="match status" value="1"/>
</dbReference>
<accession>A0ABR4IKA0</accession>
<dbReference type="Gene3D" id="3.30.559.10">
    <property type="entry name" value="Chloramphenicol acetyltransferase-like domain"/>
    <property type="match status" value="1"/>
</dbReference>
<dbReference type="Pfam" id="PF02458">
    <property type="entry name" value="Transferase"/>
    <property type="match status" value="1"/>
</dbReference>